<keyword evidence="1" id="KW-0812">Transmembrane</keyword>
<evidence type="ECO:0000256" key="1">
    <source>
        <dbReference type="SAM" id="Phobius"/>
    </source>
</evidence>
<dbReference type="STRING" id="1834181.A5880_000638"/>
<keyword evidence="1" id="KW-1133">Transmembrane helix</keyword>
<reference evidence="3" key="1">
    <citation type="submission" date="2017-05" db="EMBL/GenBank/DDBJ databases">
        <title>The Genome Sequence of Enterococcus sp. 4G2_DIV0659.</title>
        <authorList>
            <consortium name="The Broad Institute Genomics Platform"/>
            <consortium name="The Broad Institute Genomic Center for Infectious Diseases"/>
            <person name="Earl A."/>
            <person name="Manson A."/>
            <person name="Schwartman J."/>
            <person name="Gilmore M."/>
            <person name="Abouelleil A."/>
            <person name="Cao P."/>
            <person name="Chapman S."/>
            <person name="Cusick C."/>
            <person name="Shea T."/>
            <person name="Young S."/>
            <person name="Neafsey D."/>
            <person name="Nusbaum C."/>
            <person name="Birren B."/>
        </authorList>
    </citation>
    <scope>NUCLEOTIDE SEQUENCE [LARGE SCALE GENOMIC DNA]</scope>
    <source>
        <strain evidence="3">4G2_DIV0659</strain>
    </source>
</reference>
<reference evidence="2 4" key="2">
    <citation type="submission" date="2018-07" db="EMBL/GenBank/DDBJ databases">
        <title>The Genome Sequence of Enterococcus sp. DIV0659b.</title>
        <authorList>
            <consortium name="The Broad Institute Genomics Platform"/>
            <consortium name="The Broad Institute Genomic Center for Infectious Diseases"/>
            <person name="Earl A."/>
            <person name="Manson A."/>
            <person name="Schwartman J."/>
            <person name="Gilmore M."/>
            <person name="Abouelleil A."/>
            <person name="Cao P."/>
            <person name="Chapman S."/>
            <person name="Cusick C."/>
            <person name="Shea T."/>
            <person name="Young S."/>
            <person name="Neafsey D."/>
            <person name="Nusbaum C."/>
            <person name="Birren B."/>
        </authorList>
    </citation>
    <scope>NUCLEOTIDE SEQUENCE [LARGE SCALE GENOMIC DNA]</scope>
    <source>
        <strain evidence="2 4">4G2_DIV0659</strain>
    </source>
</reference>
<dbReference type="Proteomes" id="UP000195139">
    <property type="component" value="Unassembled WGS sequence"/>
</dbReference>
<evidence type="ECO:0000313" key="3">
    <source>
        <dbReference type="EMBL" id="OTO09955.1"/>
    </source>
</evidence>
<comment type="caution">
    <text evidence="3">The sequence shown here is derived from an EMBL/GenBank/DDBJ whole genome shotgun (WGS) entry which is preliminary data.</text>
</comment>
<proteinExistence type="predicted"/>
<dbReference type="PROSITE" id="PS51257">
    <property type="entry name" value="PROKAR_LIPOPROTEIN"/>
    <property type="match status" value="1"/>
</dbReference>
<dbReference type="EMBL" id="NGLE01000001">
    <property type="protein sequence ID" value="OTO09955.1"/>
    <property type="molecule type" value="Genomic_DNA"/>
</dbReference>
<feature type="transmembrane region" description="Helical" evidence="1">
    <location>
        <begin position="67"/>
        <end position="86"/>
    </location>
</feature>
<keyword evidence="1" id="KW-0472">Membrane</keyword>
<dbReference type="AlphaFoldDB" id="A0A242CIA0"/>
<organism evidence="3">
    <name type="scientific">Candidatus Enterococcus mansonii</name>
    <dbReference type="NCBI Taxonomy" id="1834181"/>
    <lineage>
        <taxon>Bacteria</taxon>
        <taxon>Bacillati</taxon>
        <taxon>Bacillota</taxon>
        <taxon>Bacilli</taxon>
        <taxon>Lactobacillales</taxon>
        <taxon>Enterococcaceae</taxon>
        <taxon>Enterococcus</taxon>
    </lineage>
</organism>
<accession>A0A242CIA0</accession>
<keyword evidence="4" id="KW-1185">Reference proteome</keyword>
<feature type="transmembrane region" description="Helical" evidence="1">
    <location>
        <begin position="92"/>
        <end position="109"/>
    </location>
</feature>
<evidence type="ECO:0000313" key="4">
    <source>
        <dbReference type="Proteomes" id="UP000195139"/>
    </source>
</evidence>
<dbReference type="RefSeq" id="WP_086329567.1">
    <property type="nucleotide sequence ID" value="NZ_NGLE02000001.1"/>
</dbReference>
<name>A0A242CIA0_9ENTE</name>
<evidence type="ECO:0008006" key="5">
    <source>
        <dbReference type="Google" id="ProtNLM"/>
    </source>
</evidence>
<protein>
    <recommendedName>
        <fullName evidence="5">Lipoprotein</fullName>
    </recommendedName>
</protein>
<dbReference type="OrthoDB" id="2005058at2"/>
<dbReference type="EMBL" id="NGLE02000001">
    <property type="protein sequence ID" value="MEI5995150.1"/>
    <property type="molecule type" value="Genomic_DNA"/>
</dbReference>
<feature type="transmembrane region" description="Helical" evidence="1">
    <location>
        <begin position="42"/>
        <end position="60"/>
    </location>
</feature>
<sequence>MKVTKIVIGILSIILSLFILFQSCVAGISDNNQNNSEGFGSTGILLAICILTAGIIAIATRDSSDNGGFVAAGFYVAGGIIGFLLAGINENIYVWSMLSIIFGTICAIGDTKKDNITDLF</sequence>
<gene>
    <name evidence="3" type="ORF">A5880_000638</name>
    <name evidence="2" type="ORF">A5880_002740</name>
</gene>
<evidence type="ECO:0000313" key="2">
    <source>
        <dbReference type="EMBL" id="MEI5995150.1"/>
    </source>
</evidence>